<dbReference type="Pfam" id="PF02204">
    <property type="entry name" value="VPS9"/>
    <property type="match status" value="1"/>
</dbReference>
<sequence>MDDGLMMNALHWDIIELAGHLRQERLFVSSEQQHLQGLNEKVISGSCRLAQLAWVTAQQRDNLNRLIVAHPDCTPAVCCRKANTLDSTVFVDGYKVLGFQECLAYGEFLQTLRTSPQLLASCLVAGDRLLPDMMHGIVHSIMTGLFGSSLLPEDKLLALRLLRYLTELQLVPSENPRRLLRQRSCAFARLYGEFHEGLFSAKLFLTAALHKPIMQLLVEDEMFLDIDPDKATIRFPPEERLKKFGPEGSPEYNIRLQEYRRWTNKRLVAITNRFVLSLRNNMHCFPTGVRWLVCQIAGLLSKSGNIEPKEVNAICTDLVFTYFICPAIVNPEPYGITDAPISYVSCFNLIQVAKIVQMLAMTKYEDVDSKVSDLYNLFEKDCVSSLLDAILDGATDGLEDGPVITVCSKLQGLSRSAALFTETELHQLVVFLQTVSTDEDESLEENRKQLTTLLMQLPFGNTTVNGHVTGGVLKPQQPATPSTPRKSAGLLGIVGKGRVARTSSSPASSTTVEGTEESIGGEEDNGERGSQDVLVIPFTPNVGESVGLIAEQKILCMEEHSSCAEARVRVNLPDSQEERSGGEGGNVGERVESQEKRTRFSLSHDEGSIGNASDNLEAVSEAASNHSVASSLELENDQNDNLSDMVSANVSGRGTPNISGRDTPSSQITEGEEGPGGVLRGPAGEPRQPLDFPPPPPNKQSRSDIDDKFGKFEIKKLLEGDETVSMVSDTWSTDVLASDSETVEQSSERNFPTNTTDGAVNQLAETQLLDVSETASEAWSTDVLASDSERLTEVDTDDTGSVARSDDTARSEVEVEGRGEPEGGEDATTSTAPLGVNLGFRPIREDPVGRASFLAPSSPTRVEGGSHPAWNVTGRGGGKADYRRRTVEYVANNPAHRSHVPIDFNKHGCQSTTEETRLIHVIDKIDKPLDLKPAVVAASQASVSIVHIPGSVTLPVLHNGHNASTAHLPQNGELDPSHPPPLLSSHVATNTVPMVHIQANHASAQSIGVTSHIHPHLPSTAHHVGDGSTANADADQKPEIHGEEEADRDSVGDIIPSVVRLSSTSLASTSSSGSGSDPRPKTVTPTPDLPLTPTTLVLNGHAMMADGEVTVTKPQSAGSSTGAIPKSISFDKTAERGDKDLLDDDQKHKRGFFRNFKLSFKSRRVKSLRGSDDFGNRCYEASLTASDGDVSHLRLRRGMSEDVRSTHNCNDTTEDILAKYRRKPSAGGDSTVSEPGTELKAPQLVGEVEDERLRMDPTNIESSYAFIDAKRKLRMVLSTADLQHVPWATDASTHMRESRVQKENELVSFLRLQLAEAINLQDRSLIAHLHETLRCIQLFDDSGCQKLFKSLKEDYQKRSPYIAYLVRCRQGLLSTLAHLERLTERLKCDRQVCSRFLVAVCVTMFLEKREEILGSFTVEFQQLTLADEKTDLLDNFLHTLSLEMDKDPTWQAASSTQLEQARTAVERAVISRVYTHALYPNGDGDVSRDQVLYEHMKKLSNVITPNHKDLRIPKVFHYECPWPSAQAEISAMAAYKTPCDKLQCVFRCATTIMNLLSMASGRGVPAADDFVPVLVYVLIKANPPSLLSTVQYVNSFYGNRLKGEEQYWWIQFCSAIEFIKTMDYSD</sequence>
<dbReference type="GO" id="GO:0051049">
    <property type="term" value="P:regulation of transport"/>
    <property type="evidence" value="ECO:0007669"/>
    <property type="project" value="UniProtKB-ARBA"/>
</dbReference>
<dbReference type="FunCoup" id="A0A067RHH7">
    <property type="interactions" value="2186"/>
</dbReference>
<dbReference type="Gene3D" id="1.10.506.10">
    <property type="entry name" value="GTPase Activation - p120gap, domain 1"/>
    <property type="match status" value="1"/>
</dbReference>
<dbReference type="GO" id="GO:0031267">
    <property type="term" value="F:small GTPase binding"/>
    <property type="evidence" value="ECO:0007669"/>
    <property type="project" value="TreeGrafter"/>
</dbReference>
<feature type="compositionally biased region" description="Polar residues" evidence="9">
    <location>
        <begin position="639"/>
        <end position="669"/>
    </location>
</feature>
<feature type="compositionally biased region" description="Basic and acidic residues" evidence="9">
    <location>
        <begin position="589"/>
        <end position="607"/>
    </location>
</feature>
<feature type="compositionally biased region" description="Low complexity" evidence="9">
    <location>
        <begin position="1057"/>
        <end position="1094"/>
    </location>
</feature>
<accession>A0A067RHH7</accession>
<feature type="compositionally biased region" description="Basic and acidic residues" evidence="9">
    <location>
        <begin position="1034"/>
        <end position="1051"/>
    </location>
</feature>
<dbReference type="GO" id="GO:0030139">
    <property type="term" value="C:endocytic vesicle"/>
    <property type="evidence" value="ECO:0007669"/>
    <property type="project" value="TreeGrafter"/>
</dbReference>
<keyword evidence="5" id="KW-0344">Guanine-nucleotide releasing factor</keyword>
<dbReference type="Pfam" id="PF18151">
    <property type="entry name" value="DUF5601"/>
    <property type="match status" value="1"/>
</dbReference>
<comment type="function">
    <text evidence="7">Acts both as a GTPase-activating protein (GAP) and a guanine nucleotide exchange factor (GEF), and participates in endocytosis.</text>
</comment>
<feature type="domain" description="VPS9" evidence="11">
    <location>
        <begin position="1486"/>
        <end position="1626"/>
    </location>
</feature>
<keyword evidence="4" id="KW-0254">Endocytosis</keyword>
<feature type="region of interest" description="Disordered" evidence="9">
    <location>
        <begin position="1112"/>
        <end position="1131"/>
    </location>
</feature>
<dbReference type="PROSITE" id="PS50018">
    <property type="entry name" value="RAS_GTPASE_ACTIV_2"/>
    <property type="match status" value="1"/>
</dbReference>
<feature type="compositionally biased region" description="Low complexity" evidence="9">
    <location>
        <begin position="502"/>
        <end position="511"/>
    </location>
</feature>
<dbReference type="GO" id="GO:0005096">
    <property type="term" value="F:GTPase activator activity"/>
    <property type="evidence" value="ECO:0007669"/>
    <property type="project" value="UniProtKB-KW"/>
</dbReference>
<dbReference type="InterPro" id="IPR008936">
    <property type="entry name" value="Rho_GTPase_activation_prot"/>
</dbReference>
<dbReference type="Proteomes" id="UP000027135">
    <property type="component" value="Unassembled WGS sequence"/>
</dbReference>
<organism evidence="12 13">
    <name type="scientific">Zootermopsis nevadensis</name>
    <name type="common">Dampwood termite</name>
    <dbReference type="NCBI Taxonomy" id="136037"/>
    <lineage>
        <taxon>Eukaryota</taxon>
        <taxon>Metazoa</taxon>
        <taxon>Ecdysozoa</taxon>
        <taxon>Arthropoda</taxon>
        <taxon>Hexapoda</taxon>
        <taxon>Insecta</taxon>
        <taxon>Pterygota</taxon>
        <taxon>Neoptera</taxon>
        <taxon>Polyneoptera</taxon>
        <taxon>Dictyoptera</taxon>
        <taxon>Blattodea</taxon>
        <taxon>Blattoidea</taxon>
        <taxon>Termitoidae</taxon>
        <taxon>Termopsidae</taxon>
        <taxon>Zootermopsis</taxon>
    </lineage>
</organism>
<keyword evidence="3" id="KW-0343">GTPase activation</keyword>
<protein>
    <recommendedName>
        <fullName evidence="8">Receptor-mediated endocytosis protein 6 homolog</fullName>
    </recommendedName>
</protein>
<dbReference type="OrthoDB" id="10264848at2759"/>
<evidence type="ECO:0000256" key="4">
    <source>
        <dbReference type="ARBA" id="ARBA00022583"/>
    </source>
</evidence>
<dbReference type="Gene3D" id="1.20.1050.80">
    <property type="entry name" value="VPS9 domain"/>
    <property type="match status" value="1"/>
</dbReference>
<evidence type="ECO:0000256" key="7">
    <source>
        <dbReference type="ARBA" id="ARBA00053914"/>
    </source>
</evidence>
<feature type="region of interest" description="Disordered" evidence="9">
    <location>
        <begin position="497"/>
        <end position="530"/>
    </location>
</feature>
<gene>
    <name evidence="12" type="ORF">L798_05277</name>
</gene>
<evidence type="ECO:0000256" key="8">
    <source>
        <dbReference type="ARBA" id="ARBA00068997"/>
    </source>
</evidence>
<dbReference type="SUPFAM" id="SSF48350">
    <property type="entry name" value="GTPase activation domain, GAP"/>
    <property type="match status" value="1"/>
</dbReference>
<evidence type="ECO:0000313" key="12">
    <source>
        <dbReference type="EMBL" id="KDR23316.1"/>
    </source>
</evidence>
<evidence type="ECO:0000256" key="9">
    <source>
        <dbReference type="SAM" id="MobiDB-lite"/>
    </source>
</evidence>
<dbReference type="SMART" id="SM00167">
    <property type="entry name" value="VPS9"/>
    <property type="match status" value="1"/>
</dbReference>
<feature type="compositionally biased region" description="Basic and acidic residues" evidence="9">
    <location>
        <begin position="804"/>
        <end position="821"/>
    </location>
</feature>
<dbReference type="GO" id="GO:0006897">
    <property type="term" value="P:endocytosis"/>
    <property type="evidence" value="ECO:0007669"/>
    <property type="project" value="UniProtKB-KW"/>
</dbReference>
<comment type="subcellular location">
    <subcellularLocation>
        <location evidence="1">Membrane</location>
        <topology evidence="1">Peripheral membrane protein</topology>
    </subcellularLocation>
</comment>
<dbReference type="PANTHER" id="PTHR23101">
    <property type="entry name" value="RAB GDP/GTP EXCHANGE FACTOR"/>
    <property type="match status" value="1"/>
</dbReference>
<keyword evidence="6" id="KW-0472">Membrane</keyword>
<evidence type="ECO:0000259" key="10">
    <source>
        <dbReference type="PROSITE" id="PS50018"/>
    </source>
</evidence>
<dbReference type="PROSITE" id="PS51205">
    <property type="entry name" value="VPS9"/>
    <property type="match status" value="1"/>
</dbReference>
<dbReference type="EMBL" id="KK852463">
    <property type="protein sequence ID" value="KDR23316.1"/>
    <property type="molecule type" value="Genomic_DNA"/>
</dbReference>
<evidence type="ECO:0000256" key="3">
    <source>
        <dbReference type="ARBA" id="ARBA00022468"/>
    </source>
</evidence>
<dbReference type="InterPro" id="IPR045046">
    <property type="entry name" value="Vps9-like"/>
</dbReference>
<dbReference type="InterPro" id="IPR001936">
    <property type="entry name" value="RasGAP_dom"/>
</dbReference>
<feature type="domain" description="Ras-GAP" evidence="10">
    <location>
        <begin position="157"/>
        <end position="361"/>
    </location>
</feature>
<feature type="compositionally biased region" description="Acidic residues" evidence="9">
    <location>
        <begin position="514"/>
        <end position="525"/>
    </location>
</feature>
<evidence type="ECO:0000259" key="11">
    <source>
        <dbReference type="PROSITE" id="PS51205"/>
    </source>
</evidence>
<evidence type="ECO:0000313" key="13">
    <source>
        <dbReference type="Proteomes" id="UP000027135"/>
    </source>
</evidence>
<reference evidence="12 13" key="1">
    <citation type="journal article" date="2014" name="Nat. Commun.">
        <title>Molecular traces of alternative social organization in a termite genome.</title>
        <authorList>
            <person name="Terrapon N."/>
            <person name="Li C."/>
            <person name="Robertson H.M."/>
            <person name="Ji L."/>
            <person name="Meng X."/>
            <person name="Booth W."/>
            <person name="Chen Z."/>
            <person name="Childers C.P."/>
            <person name="Glastad K.M."/>
            <person name="Gokhale K."/>
            <person name="Gowin J."/>
            <person name="Gronenberg W."/>
            <person name="Hermansen R.A."/>
            <person name="Hu H."/>
            <person name="Hunt B.G."/>
            <person name="Huylmans A.K."/>
            <person name="Khalil S.M."/>
            <person name="Mitchell R.D."/>
            <person name="Munoz-Torres M.C."/>
            <person name="Mustard J.A."/>
            <person name="Pan H."/>
            <person name="Reese J.T."/>
            <person name="Scharf M.E."/>
            <person name="Sun F."/>
            <person name="Vogel H."/>
            <person name="Xiao J."/>
            <person name="Yang W."/>
            <person name="Yang Z."/>
            <person name="Yang Z."/>
            <person name="Zhou J."/>
            <person name="Zhu J."/>
            <person name="Brent C.S."/>
            <person name="Elsik C.G."/>
            <person name="Goodisman M.A."/>
            <person name="Liberles D.A."/>
            <person name="Roe R.M."/>
            <person name="Vargo E.L."/>
            <person name="Vilcinskas A."/>
            <person name="Wang J."/>
            <person name="Bornberg-Bauer E."/>
            <person name="Korb J."/>
            <person name="Zhang G."/>
            <person name="Liebig J."/>
        </authorList>
    </citation>
    <scope>NUCLEOTIDE SEQUENCE [LARGE SCALE GENOMIC DNA]</scope>
    <source>
        <tissue evidence="12">Whole organism</tissue>
    </source>
</reference>
<feature type="region of interest" description="Disordered" evidence="9">
    <location>
        <begin position="738"/>
        <end position="757"/>
    </location>
</feature>
<dbReference type="InterPro" id="IPR041545">
    <property type="entry name" value="DUF5601"/>
</dbReference>
<evidence type="ECO:0000256" key="6">
    <source>
        <dbReference type="ARBA" id="ARBA00023136"/>
    </source>
</evidence>
<dbReference type="OMA" id="ENHEIML"/>
<evidence type="ECO:0000256" key="2">
    <source>
        <dbReference type="ARBA" id="ARBA00008489"/>
    </source>
</evidence>
<comment type="similarity">
    <text evidence="2">Belongs to the GAPVD1 family.</text>
</comment>
<keyword evidence="13" id="KW-1185">Reference proteome</keyword>
<feature type="region of interest" description="Disordered" evidence="9">
    <location>
        <begin position="857"/>
        <end position="878"/>
    </location>
</feature>
<dbReference type="CDD" id="cd05129">
    <property type="entry name" value="RasGAP_RAP6"/>
    <property type="match status" value="1"/>
</dbReference>
<dbReference type="eggNOG" id="KOG2319">
    <property type="taxonomic scope" value="Eukaryota"/>
</dbReference>
<dbReference type="GO" id="GO:0005829">
    <property type="term" value="C:cytosol"/>
    <property type="evidence" value="ECO:0007669"/>
    <property type="project" value="TreeGrafter"/>
</dbReference>
<dbReference type="GO" id="GO:0016020">
    <property type="term" value="C:membrane"/>
    <property type="evidence" value="ECO:0007669"/>
    <property type="project" value="UniProtKB-SubCell"/>
</dbReference>
<feature type="region of interest" description="Disordered" evidence="9">
    <location>
        <begin position="574"/>
        <end position="707"/>
    </location>
</feature>
<feature type="compositionally biased region" description="Polar residues" evidence="9">
    <location>
        <begin position="1112"/>
        <end position="1122"/>
    </location>
</feature>
<feature type="region of interest" description="Disordered" evidence="9">
    <location>
        <begin position="1012"/>
        <end position="1094"/>
    </location>
</feature>
<dbReference type="SUPFAM" id="SSF109993">
    <property type="entry name" value="VPS9 domain"/>
    <property type="match status" value="1"/>
</dbReference>
<evidence type="ECO:0000256" key="1">
    <source>
        <dbReference type="ARBA" id="ARBA00004170"/>
    </source>
</evidence>
<feature type="region of interest" description="Disordered" evidence="9">
    <location>
        <begin position="775"/>
        <end position="842"/>
    </location>
</feature>
<dbReference type="Pfam" id="PF00616">
    <property type="entry name" value="RasGAP"/>
    <property type="match status" value="1"/>
</dbReference>
<dbReference type="InParanoid" id="A0A067RHH7"/>
<name>A0A067RHH7_ZOONE</name>
<dbReference type="FunFam" id="1.20.1050.80:FF:000001">
    <property type="entry name" value="GTPase-activating protein and VPS9 domain-containing protein 1 isoform X1"/>
    <property type="match status" value="1"/>
</dbReference>
<dbReference type="GO" id="GO:0005085">
    <property type="term" value="F:guanyl-nucleotide exchange factor activity"/>
    <property type="evidence" value="ECO:0007669"/>
    <property type="project" value="UniProtKB-KW"/>
</dbReference>
<dbReference type="Gene3D" id="1.10.246.120">
    <property type="match status" value="1"/>
</dbReference>
<proteinExistence type="inferred from homology"/>
<dbReference type="InterPro" id="IPR003123">
    <property type="entry name" value="VPS9"/>
</dbReference>
<dbReference type="STRING" id="136037.A0A067RHH7"/>
<dbReference type="PANTHER" id="PTHR23101:SF25">
    <property type="entry name" value="GTPASE-ACTIVATING PROTEIN AND VPS9 DOMAIN-CONTAINING PROTEIN 1"/>
    <property type="match status" value="1"/>
</dbReference>
<evidence type="ECO:0000256" key="5">
    <source>
        <dbReference type="ARBA" id="ARBA00022658"/>
    </source>
</evidence>
<dbReference type="InterPro" id="IPR037191">
    <property type="entry name" value="VPS9_dom_sf"/>
</dbReference>